<dbReference type="RefSeq" id="XP_007675627.1">
    <property type="nucleotide sequence ID" value="XM_007677437.1"/>
</dbReference>
<protein>
    <submittedName>
        <fullName evidence="2">Uncharacterized protein</fullName>
    </submittedName>
</protein>
<dbReference type="KEGG" id="bcom:BAUCODRAFT_436921"/>
<dbReference type="AlphaFoldDB" id="M2LRI7"/>
<dbReference type="Proteomes" id="UP000011761">
    <property type="component" value="Unassembled WGS sequence"/>
</dbReference>
<proteinExistence type="predicted"/>
<feature type="compositionally biased region" description="Polar residues" evidence="1">
    <location>
        <begin position="1"/>
        <end position="12"/>
    </location>
</feature>
<evidence type="ECO:0000313" key="2">
    <source>
        <dbReference type="EMBL" id="EMC97057.1"/>
    </source>
</evidence>
<evidence type="ECO:0000256" key="1">
    <source>
        <dbReference type="SAM" id="MobiDB-lite"/>
    </source>
</evidence>
<dbReference type="GeneID" id="19114324"/>
<name>M2LRI7_BAUPA</name>
<accession>M2LRI7</accession>
<keyword evidence="3" id="KW-1185">Reference proteome</keyword>
<evidence type="ECO:0000313" key="3">
    <source>
        <dbReference type="Proteomes" id="UP000011761"/>
    </source>
</evidence>
<dbReference type="EMBL" id="KB445554">
    <property type="protein sequence ID" value="EMC97057.1"/>
    <property type="molecule type" value="Genomic_DNA"/>
</dbReference>
<reference evidence="2 3" key="1">
    <citation type="journal article" date="2012" name="PLoS Pathog.">
        <title>Diverse lifestyles and strategies of plant pathogenesis encoded in the genomes of eighteen Dothideomycetes fungi.</title>
        <authorList>
            <person name="Ohm R.A."/>
            <person name="Feau N."/>
            <person name="Henrissat B."/>
            <person name="Schoch C.L."/>
            <person name="Horwitz B.A."/>
            <person name="Barry K.W."/>
            <person name="Condon B.J."/>
            <person name="Copeland A.C."/>
            <person name="Dhillon B."/>
            <person name="Glaser F."/>
            <person name="Hesse C.N."/>
            <person name="Kosti I."/>
            <person name="LaButti K."/>
            <person name="Lindquist E.A."/>
            <person name="Lucas S."/>
            <person name="Salamov A.A."/>
            <person name="Bradshaw R.E."/>
            <person name="Ciuffetti L."/>
            <person name="Hamelin R.C."/>
            <person name="Kema G.H.J."/>
            <person name="Lawrence C."/>
            <person name="Scott J.A."/>
            <person name="Spatafora J.W."/>
            <person name="Turgeon B.G."/>
            <person name="de Wit P.J.G.M."/>
            <person name="Zhong S."/>
            <person name="Goodwin S.B."/>
            <person name="Grigoriev I.V."/>
        </authorList>
    </citation>
    <scope>NUCLEOTIDE SEQUENCE [LARGE SCALE GENOMIC DNA]</scope>
    <source>
        <strain evidence="2 3">UAMH 10762</strain>
    </source>
</reference>
<gene>
    <name evidence="2" type="ORF">BAUCODRAFT_436921</name>
</gene>
<feature type="region of interest" description="Disordered" evidence="1">
    <location>
        <begin position="1"/>
        <end position="23"/>
    </location>
</feature>
<organism evidence="2 3">
    <name type="scientific">Baudoinia panamericana (strain UAMH 10762)</name>
    <name type="common">Angels' share fungus</name>
    <name type="synonym">Baudoinia compniacensis (strain UAMH 10762)</name>
    <dbReference type="NCBI Taxonomy" id="717646"/>
    <lineage>
        <taxon>Eukaryota</taxon>
        <taxon>Fungi</taxon>
        <taxon>Dikarya</taxon>
        <taxon>Ascomycota</taxon>
        <taxon>Pezizomycotina</taxon>
        <taxon>Dothideomycetes</taxon>
        <taxon>Dothideomycetidae</taxon>
        <taxon>Mycosphaerellales</taxon>
        <taxon>Teratosphaeriaceae</taxon>
        <taxon>Baudoinia</taxon>
    </lineage>
</organism>
<sequence>MLDGGPQTSHTFGTAARKREQWRPMHTCTTAATPAPSGFVPVFQRVRGWWSWHIFAFQASRFHHRWLFANLPHAMFASAAVSSVFAPETRPRPVHIHSSGGNVRTVIFSANHAAQECDAHTVGRPLRTSFRPHVRSGTAAFRITGRFT</sequence>
<dbReference type="HOGENOM" id="CLU_1758475_0_0_1"/>